<gene>
    <name evidence="1" type="ORF">SMTD_LOCUS7767</name>
</gene>
<dbReference type="InterPro" id="IPR051320">
    <property type="entry name" value="Viral_Replic_Matur_Polypro"/>
</dbReference>
<dbReference type="Gene3D" id="3.30.70.270">
    <property type="match status" value="1"/>
</dbReference>
<name>A0A183P081_9TREM</name>
<evidence type="ECO:0000313" key="2">
    <source>
        <dbReference type="Proteomes" id="UP000269396"/>
    </source>
</evidence>
<dbReference type="Proteomes" id="UP000050791">
    <property type="component" value="Unassembled WGS sequence"/>
</dbReference>
<sequence>MGNLPRNKIDFYGHITDLDGVRGELKTVAAIKNRHEPILPDVVRSFLGLMDYYSRFAKNYAETDCLLMCLTEKNIESECPDIRHKPFDAMKDTIYSAPVLKLPNIGKFR</sequence>
<evidence type="ECO:0000313" key="3">
    <source>
        <dbReference type="WBParaSite" id="SMTH1_91140.1"/>
    </source>
</evidence>
<accession>A0A183P081</accession>
<dbReference type="Proteomes" id="UP000269396">
    <property type="component" value="Unassembled WGS sequence"/>
</dbReference>
<dbReference type="OrthoDB" id="4369127at2759"/>
<dbReference type="WBParaSite" id="SMTH1_91140.1">
    <property type="protein sequence ID" value="SMTH1_91140.1"/>
    <property type="gene ID" value="SMTH1_91140"/>
</dbReference>
<reference evidence="1 2" key="1">
    <citation type="submission" date="2018-11" db="EMBL/GenBank/DDBJ databases">
        <authorList>
            <consortium name="Pathogen Informatics"/>
        </authorList>
    </citation>
    <scope>NUCLEOTIDE SEQUENCE [LARGE SCALE GENOMIC DNA]</scope>
    <source>
        <strain evidence="1">Denwood</strain>
        <strain evidence="2">Denwood, Zambia</strain>
    </source>
</reference>
<dbReference type="InterPro" id="IPR043128">
    <property type="entry name" value="Rev_trsase/Diguanyl_cyclase"/>
</dbReference>
<keyword evidence="2" id="KW-1185">Reference proteome</keyword>
<dbReference type="PANTHER" id="PTHR33064">
    <property type="entry name" value="POL PROTEIN"/>
    <property type="match status" value="1"/>
</dbReference>
<dbReference type="EMBL" id="UZAL01028454">
    <property type="protein sequence ID" value="VDP41353.1"/>
    <property type="molecule type" value="Genomic_DNA"/>
</dbReference>
<proteinExistence type="predicted"/>
<reference evidence="3" key="2">
    <citation type="submission" date="2023-11" db="UniProtKB">
        <authorList>
            <consortium name="WormBaseParasite"/>
        </authorList>
    </citation>
    <scope>IDENTIFICATION</scope>
</reference>
<dbReference type="STRING" id="31246.A0A183P081"/>
<dbReference type="PANTHER" id="PTHR33064:SF37">
    <property type="entry name" value="RIBONUCLEASE H"/>
    <property type="match status" value="1"/>
</dbReference>
<organism evidence="1 2">
    <name type="scientific">Schistosoma mattheei</name>
    <dbReference type="NCBI Taxonomy" id="31246"/>
    <lineage>
        <taxon>Eukaryota</taxon>
        <taxon>Metazoa</taxon>
        <taxon>Spiralia</taxon>
        <taxon>Lophotrochozoa</taxon>
        <taxon>Platyhelminthes</taxon>
        <taxon>Trematoda</taxon>
        <taxon>Digenea</taxon>
        <taxon>Strigeidida</taxon>
        <taxon>Schistosomatoidea</taxon>
        <taxon>Schistosomatidae</taxon>
        <taxon>Schistosoma</taxon>
    </lineage>
</organism>
<evidence type="ECO:0000313" key="1">
    <source>
        <dbReference type="EMBL" id="VDP41353.1"/>
    </source>
</evidence>
<dbReference type="AlphaFoldDB" id="A0A183P081"/>
<dbReference type="InterPro" id="IPR043502">
    <property type="entry name" value="DNA/RNA_pol_sf"/>
</dbReference>
<dbReference type="SUPFAM" id="SSF56672">
    <property type="entry name" value="DNA/RNA polymerases"/>
    <property type="match status" value="1"/>
</dbReference>
<protein>
    <submittedName>
        <fullName evidence="3">PAP-associated domain-containing protein</fullName>
    </submittedName>
</protein>